<dbReference type="Proteomes" id="UP001428817">
    <property type="component" value="Unassembled WGS sequence"/>
</dbReference>
<keyword evidence="4 5" id="KW-0663">Pyridoxal phosphate</keyword>
<dbReference type="InterPro" id="IPR004839">
    <property type="entry name" value="Aminotransferase_I/II_large"/>
</dbReference>
<comment type="cofactor">
    <cofactor evidence="1 5">
        <name>pyridoxal 5'-phosphate</name>
        <dbReference type="ChEBI" id="CHEBI:597326"/>
    </cofactor>
</comment>
<feature type="domain" description="Aminotransferase class I/classII large" evidence="6">
    <location>
        <begin position="6"/>
        <end position="322"/>
    </location>
</feature>
<dbReference type="InterPro" id="IPR001917">
    <property type="entry name" value="Aminotrans_II_pyridoxalP_BS"/>
</dbReference>
<evidence type="ECO:0000313" key="7">
    <source>
        <dbReference type="EMBL" id="GAA5159605.1"/>
    </source>
</evidence>
<name>A0ABP9QCH9_9PSEU</name>
<evidence type="ECO:0000256" key="3">
    <source>
        <dbReference type="ARBA" id="ARBA00022679"/>
    </source>
</evidence>
<keyword evidence="2" id="KW-0032">Aminotransferase</keyword>
<dbReference type="SUPFAM" id="SSF53383">
    <property type="entry name" value="PLP-dependent transferases"/>
    <property type="match status" value="1"/>
</dbReference>
<evidence type="ECO:0000256" key="2">
    <source>
        <dbReference type="ARBA" id="ARBA00022576"/>
    </source>
</evidence>
<proteinExistence type="inferred from homology"/>
<evidence type="ECO:0000256" key="4">
    <source>
        <dbReference type="ARBA" id="ARBA00022898"/>
    </source>
</evidence>
<gene>
    <name evidence="7" type="primary">hisC_3</name>
    <name evidence="7" type="ORF">GCM10023321_40980</name>
</gene>
<evidence type="ECO:0000259" key="6">
    <source>
        <dbReference type="Pfam" id="PF00155"/>
    </source>
</evidence>
<dbReference type="Gene3D" id="3.40.640.10">
    <property type="entry name" value="Type I PLP-dependent aspartate aminotransferase-like (Major domain)"/>
    <property type="match status" value="1"/>
</dbReference>
<evidence type="ECO:0000256" key="5">
    <source>
        <dbReference type="RuleBase" id="RU003693"/>
    </source>
</evidence>
<comment type="similarity">
    <text evidence="5">Belongs to the class-II pyridoxal-phosphate-dependent aminotransferase family.</text>
</comment>
<keyword evidence="8" id="KW-1185">Reference proteome</keyword>
<dbReference type="PANTHER" id="PTHR43643:SF3">
    <property type="entry name" value="HISTIDINOL-PHOSPHATE AMINOTRANSFERASE"/>
    <property type="match status" value="1"/>
</dbReference>
<dbReference type="PANTHER" id="PTHR43643">
    <property type="entry name" value="HISTIDINOL-PHOSPHATE AMINOTRANSFERASE 2"/>
    <property type="match status" value="1"/>
</dbReference>
<dbReference type="RefSeq" id="WP_185063351.1">
    <property type="nucleotide sequence ID" value="NZ_BAABJP010000019.1"/>
</dbReference>
<dbReference type="EMBL" id="BAABJP010000019">
    <property type="protein sequence ID" value="GAA5159605.1"/>
    <property type="molecule type" value="Genomic_DNA"/>
</dbReference>
<dbReference type="InterPro" id="IPR015421">
    <property type="entry name" value="PyrdxlP-dep_Trfase_major"/>
</dbReference>
<sequence length="344" mass="36579">MAENDLRLDRNELPYAPPEGVRATAGGAIEDVRRYPSWDALELRTAIAEQYCVEPDWVVAASGSISVIQQAMLAAGPGEVIFSWPSFDAFPPLAAALRMRANFATLEADGSCDLEDMRTRINANTRLIIVCTPNTPTGGAVRRRDLQEFVAAVPPEVIVLVDGAYAEFVSDIDAVIGPDLVHGHPNVIITRTFSKAYALAGLRVGYGIAQPALAQAVARTGVPYALTNPAEAAALEALGRSDHMRRNVVRVNSERSRMAAGLAGLGVEVVTGHGNFVWLPLPERAELVAAALARAGIMVKPYPQLGIRISVGTAEGTDRLLSSWPGLATSLIQAPPAMANLSQL</sequence>
<dbReference type="PROSITE" id="PS00599">
    <property type="entry name" value="AA_TRANSFER_CLASS_2"/>
    <property type="match status" value="1"/>
</dbReference>
<dbReference type="Pfam" id="PF00155">
    <property type="entry name" value="Aminotran_1_2"/>
    <property type="match status" value="1"/>
</dbReference>
<protein>
    <submittedName>
        <fullName evidence="7">Histidinol-phosphate transaminase</fullName>
    </submittedName>
</protein>
<dbReference type="Gene3D" id="3.90.1150.10">
    <property type="entry name" value="Aspartate Aminotransferase, domain 1"/>
    <property type="match status" value="1"/>
</dbReference>
<evidence type="ECO:0000256" key="1">
    <source>
        <dbReference type="ARBA" id="ARBA00001933"/>
    </source>
</evidence>
<dbReference type="InterPro" id="IPR015422">
    <property type="entry name" value="PyrdxlP-dep_Trfase_small"/>
</dbReference>
<dbReference type="InterPro" id="IPR015424">
    <property type="entry name" value="PyrdxlP-dep_Trfase"/>
</dbReference>
<reference evidence="8" key="1">
    <citation type="journal article" date="2019" name="Int. J. Syst. Evol. Microbiol.">
        <title>The Global Catalogue of Microorganisms (GCM) 10K type strain sequencing project: providing services to taxonomists for standard genome sequencing and annotation.</title>
        <authorList>
            <consortium name="The Broad Institute Genomics Platform"/>
            <consortium name="The Broad Institute Genome Sequencing Center for Infectious Disease"/>
            <person name="Wu L."/>
            <person name="Ma J."/>
        </authorList>
    </citation>
    <scope>NUCLEOTIDE SEQUENCE [LARGE SCALE GENOMIC DNA]</scope>
    <source>
        <strain evidence="8">JCM 18303</strain>
    </source>
</reference>
<keyword evidence="3" id="KW-0808">Transferase</keyword>
<accession>A0ABP9QCH9</accession>
<dbReference type="InterPro" id="IPR050106">
    <property type="entry name" value="HistidinolP_aminotransfase"/>
</dbReference>
<evidence type="ECO:0000313" key="8">
    <source>
        <dbReference type="Proteomes" id="UP001428817"/>
    </source>
</evidence>
<dbReference type="CDD" id="cd00609">
    <property type="entry name" value="AAT_like"/>
    <property type="match status" value="1"/>
</dbReference>
<comment type="caution">
    <text evidence="7">The sequence shown here is derived from an EMBL/GenBank/DDBJ whole genome shotgun (WGS) entry which is preliminary data.</text>
</comment>
<organism evidence="7 8">
    <name type="scientific">Pseudonocardia eucalypti</name>
    <dbReference type="NCBI Taxonomy" id="648755"/>
    <lineage>
        <taxon>Bacteria</taxon>
        <taxon>Bacillati</taxon>
        <taxon>Actinomycetota</taxon>
        <taxon>Actinomycetes</taxon>
        <taxon>Pseudonocardiales</taxon>
        <taxon>Pseudonocardiaceae</taxon>
        <taxon>Pseudonocardia</taxon>
    </lineage>
</organism>